<sequence length="202" mass="23600">MPILHIFLIMVLYPTKIFLIFNSNKFQIVICADLPCQAFSNIGLKKGWKDSRSQVFYPLLNILKFKKIPCIILENVTGLVNLKKGQVFNKILTHLKDLNYECFWEILNCSDYGIPQNRKRLFIVGFHKTIFENIDNFEFPPKKHLSGTLSEFLNKKFNQKIARTIRVGGRSSPLNSRYNWDGYTLENSQNEYRLSVKDCLVL</sequence>
<dbReference type="PROSITE" id="PS51679">
    <property type="entry name" value="SAM_MT_C5"/>
    <property type="match status" value="1"/>
</dbReference>
<protein>
    <submittedName>
        <fullName evidence="6">Putative DNA methyltransferase</fullName>
    </submittedName>
</protein>
<name>A0A0D6E213_TYDEX</name>
<keyword evidence="3 4" id="KW-0949">S-adenosyl-L-methionine</keyword>
<dbReference type="GeneID" id="24020462"/>
<dbReference type="PANTHER" id="PTHR46098">
    <property type="entry name" value="TRNA (CYTOSINE(38)-C(5))-METHYLTRANSFERASE"/>
    <property type="match status" value="1"/>
</dbReference>
<accession>A0A0D6E213</accession>
<evidence type="ECO:0000313" key="6">
    <source>
        <dbReference type="EMBL" id="CEO91078.1"/>
    </source>
</evidence>
<dbReference type="InterPro" id="IPR001525">
    <property type="entry name" value="C5_MeTfrase"/>
</dbReference>
<organism evidence="6">
    <name type="scientific">Tydemania expeditionis</name>
    <name type="common">Green alga</name>
    <dbReference type="NCBI Taxonomy" id="325645"/>
    <lineage>
        <taxon>Eukaryota</taxon>
        <taxon>Viridiplantae</taxon>
        <taxon>Chlorophyta</taxon>
        <taxon>core chlorophytes</taxon>
        <taxon>Ulvophyceae</taxon>
        <taxon>TCBD clade</taxon>
        <taxon>Bryopsidales</taxon>
        <taxon>Halimedineae</taxon>
        <taxon>Halimedaceae</taxon>
        <taxon>Udoteae</taxon>
        <taxon>Tydemania</taxon>
    </lineage>
</organism>
<keyword evidence="6" id="KW-0934">Plastid</keyword>
<evidence type="ECO:0000256" key="3">
    <source>
        <dbReference type="ARBA" id="ARBA00022691"/>
    </source>
</evidence>
<evidence type="ECO:0000256" key="2">
    <source>
        <dbReference type="ARBA" id="ARBA00022679"/>
    </source>
</evidence>
<dbReference type="GO" id="GO:0032259">
    <property type="term" value="P:methylation"/>
    <property type="evidence" value="ECO:0007669"/>
    <property type="project" value="UniProtKB-KW"/>
</dbReference>
<gene>
    <name evidence="6" type="primary">orf9</name>
</gene>
<keyword evidence="6" id="KW-0150">Chloroplast</keyword>
<dbReference type="EMBL" id="LN810505">
    <property type="protein sequence ID" value="CEO91078.1"/>
    <property type="molecule type" value="Genomic_DNA"/>
</dbReference>
<dbReference type="AlphaFoldDB" id="A0A0D6E213"/>
<feature type="active site" evidence="4">
    <location>
        <position position="36"/>
    </location>
</feature>
<dbReference type="InterPro" id="IPR050750">
    <property type="entry name" value="C5-MTase"/>
</dbReference>
<evidence type="ECO:0000256" key="4">
    <source>
        <dbReference type="PROSITE-ProRule" id="PRU01016"/>
    </source>
</evidence>
<keyword evidence="2 4" id="KW-0808">Transferase</keyword>
<dbReference type="SUPFAM" id="SSF53335">
    <property type="entry name" value="S-adenosyl-L-methionine-dependent methyltransferases"/>
    <property type="match status" value="1"/>
</dbReference>
<dbReference type="PRINTS" id="PR00105">
    <property type="entry name" value="C5METTRFRASE"/>
</dbReference>
<dbReference type="RefSeq" id="YP_009130548.1">
    <property type="nucleotide sequence ID" value="NC_026796.1"/>
</dbReference>
<evidence type="ECO:0000256" key="1">
    <source>
        <dbReference type="ARBA" id="ARBA00022603"/>
    </source>
</evidence>
<comment type="similarity">
    <text evidence="4 5">Belongs to the class I-like SAM-binding methyltransferase superfamily. C5-methyltransferase family.</text>
</comment>
<dbReference type="PANTHER" id="PTHR46098:SF1">
    <property type="entry name" value="TRNA (CYTOSINE(38)-C(5))-METHYLTRANSFERASE"/>
    <property type="match status" value="1"/>
</dbReference>
<dbReference type="Pfam" id="PF00145">
    <property type="entry name" value="DNA_methylase"/>
    <property type="match status" value="1"/>
</dbReference>
<dbReference type="GO" id="GO:0008168">
    <property type="term" value="F:methyltransferase activity"/>
    <property type="evidence" value="ECO:0007669"/>
    <property type="project" value="UniProtKB-KW"/>
</dbReference>
<dbReference type="Gene3D" id="3.40.50.150">
    <property type="entry name" value="Vaccinia Virus protein VP39"/>
    <property type="match status" value="1"/>
</dbReference>
<evidence type="ECO:0000256" key="5">
    <source>
        <dbReference type="RuleBase" id="RU000416"/>
    </source>
</evidence>
<dbReference type="NCBIfam" id="TIGR00675">
    <property type="entry name" value="dcm"/>
    <property type="match status" value="1"/>
</dbReference>
<proteinExistence type="inferred from homology"/>
<reference evidence="6" key="1">
    <citation type="journal article" date="2015" name="BMC Genomics">
        <title>The chloroplast genomes of Bryopsis plumosa and Tydemania expeditionis (Bryopsidales, Chlorophyta): compact genomes and genes of bacterial origin.</title>
        <authorList>
            <person name="Leliaert F."/>
            <person name="Lopez-Bautista J.M."/>
        </authorList>
    </citation>
    <scope>NUCLEOTIDE SEQUENCE</scope>
    <source>
        <strain evidence="6">FL1151</strain>
    </source>
</reference>
<keyword evidence="1 4" id="KW-0489">Methyltransferase</keyword>
<dbReference type="InterPro" id="IPR029063">
    <property type="entry name" value="SAM-dependent_MTases_sf"/>
</dbReference>
<geneLocation type="chloroplast" evidence="6"/>